<gene>
    <name evidence="2" type="ORF">GCM10007028_03140</name>
</gene>
<reference evidence="2" key="2">
    <citation type="submission" date="2020-09" db="EMBL/GenBank/DDBJ databases">
        <authorList>
            <person name="Sun Q."/>
            <person name="Kim S."/>
        </authorList>
    </citation>
    <scope>NUCLEOTIDE SEQUENCE</scope>
    <source>
        <strain evidence="2">KCTC 12710</strain>
    </source>
</reference>
<feature type="signal peptide" evidence="1">
    <location>
        <begin position="1"/>
        <end position="20"/>
    </location>
</feature>
<comment type="caution">
    <text evidence="2">The sequence shown here is derived from an EMBL/GenBank/DDBJ whole genome shotgun (WGS) entry which is preliminary data.</text>
</comment>
<reference evidence="2" key="1">
    <citation type="journal article" date="2014" name="Int. J. Syst. Evol. Microbiol.">
        <title>Complete genome sequence of Corynebacterium casei LMG S-19264T (=DSM 44701T), isolated from a smear-ripened cheese.</title>
        <authorList>
            <consortium name="US DOE Joint Genome Institute (JGI-PGF)"/>
            <person name="Walter F."/>
            <person name="Albersmeier A."/>
            <person name="Kalinowski J."/>
            <person name="Ruckert C."/>
        </authorList>
    </citation>
    <scope>NUCLEOTIDE SEQUENCE</scope>
    <source>
        <strain evidence="2">KCTC 12710</strain>
    </source>
</reference>
<sequence length="166" mass="18311">MKFIVRILILTLIFSCSSTKSGVAKPSKKTLKGTWQVNNIKFVGDKGLYKAFLFDLADSACFKNSEWVFIPNNGSGKFTTSGTTSQCEVMTNNIHWSFNDTGDAGSLFQFKYIDADTKAKKVTTGYSGTIDSLNENSMVLRVATTYEGNGFDVLMTFNKVSDDITL</sequence>
<keyword evidence="3" id="KW-1185">Reference proteome</keyword>
<evidence type="ECO:0000256" key="1">
    <source>
        <dbReference type="SAM" id="SignalP"/>
    </source>
</evidence>
<protein>
    <recommendedName>
        <fullName evidence="4">Lipocalin-like domain-containing protein</fullName>
    </recommendedName>
</protein>
<evidence type="ECO:0000313" key="2">
    <source>
        <dbReference type="EMBL" id="GGZ69487.1"/>
    </source>
</evidence>
<evidence type="ECO:0008006" key="4">
    <source>
        <dbReference type="Google" id="ProtNLM"/>
    </source>
</evidence>
<organism evidence="2 3">
    <name type="scientific">Algibacter mikhailovii</name>
    <dbReference type="NCBI Taxonomy" id="425498"/>
    <lineage>
        <taxon>Bacteria</taxon>
        <taxon>Pseudomonadati</taxon>
        <taxon>Bacteroidota</taxon>
        <taxon>Flavobacteriia</taxon>
        <taxon>Flavobacteriales</taxon>
        <taxon>Flavobacteriaceae</taxon>
        <taxon>Algibacter</taxon>
    </lineage>
</organism>
<feature type="chain" id="PRO_5036989533" description="Lipocalin-like domain-containing protein" evidence="1">
    <location>
        <begin position="21"/>
        <end position="166"/>
    </location>
</feature>
<name>A0A918QSA4_9FLAO</name>
<dbReference type="EMBL" id="BMWZ01000001">
    <property type="protein sequence ID" value="GGZ69487.1"/>
    <property type="molecule type" value="Genomic_DNA"/>
</dbReference>
<proteinExistence type="predicted"/>
<accession>A0A918QSA4</accession>
<dbReference type="RefSeq" id="WP_189358809.1">
    <property type="nucleotide sequence ID" value="NZ_BMWZ01000001.1"/>
</dbReference>
<evidence type="ECO:0000313" key="3">
    <source>
        <dbReference type="Proteomes" id="UP000636004"/>
    </source>
</evidence>
<dbReference type="Proteomes" id="UP000636004">
    <property type="component" value="Unassembled WGS sequence"/>
</dbReference>
<keyword evidence="1" id="KW-0732">Signal</keyword>
<dbReference type="AlphaFoldDB" id="A0A918QSA4"/>